<feature type="region of interest" description="Disordered" evidence="9">
    <location>
        <begin position="1"/>
        <end position="47"/>
    </location>
</feature>
<proteinExistence type="inferred from homology"/>
<name>A0A2M9C4I5_9MICO</name>
<dbReference type="InterPro" id="IPR006311">
    <property type="entry name" value="TAT_signal"/>
</dbReference>
<organism evidence="11 12">
    <name type="scientific">Compostimonas suwonensis</name>
    <dbReference type="NCBI Taxonomy" id="1048394"/>
    <lineage>
        <taxon>Bacteria</taxon>
        <taxon>Bacillati</taxon>
        <taxon>Actinomycetota</taxon>
        <taxon>Actinomycetes</taxon>
        <taxon>Micrococcales</taxon>
        <taxon>Microbacteriaceae</taxon>
        <taxon>Compostimonas</taxon>
    </lineage>
</organism>
<dbReference type="GO" id="GO:0020037">
    <property type="term" value="F:heme binding"/>
    <property type="evidence" value="ECO:0007669"/>
    <property type="project" value="InterPro"/>
</dbReference>
<evidence type="ECO:0000256" key="1">
    <source>
        <dbReference type="ARBA" id="ARBA00001970"/>
    </source>
</evidence>
<keyword evidence="4" id="KW-0479">Metal-binding</keyword>
<dbReference type="RefSeq" id="WP_211294411.1">
    <property type="nucleotide sequence ID" value="NZ_PGFB01000001.1"/>
</dbReference>
<dbReference type="AlphaFoldDB" id="A0A2M9C4I5"/>
<evidence type="ECO:0000256" key="5">
    <source>
        <dbReference type="ARBA" id="ARBA00022729"/>
    </source>
</evidence>
<dbReference type="InterPro" id="IPR006314">
    <property type="entry name" value="Dyp_peroxidase"/>
</dbReference>
<keyword evidence="3" id="KW-0349">Heme</keyword>
<dbReference type="EMBL" id="PGFB01000001">
    <property type="protein sequence ID" value="PJJ65422.1"/>
    <property type="molecule type" value="Genomic_DNA"/>
</dbReference>
<keyword evidence="7" id="KW-0408">Iron</keyword>
<dbReference type="GO" id="GO:0005829">
    <property type="term" value="C:cytosol"/>
    <property type="evidence" value="ECO:0007669"/>
    <property type="project" value="TreeGrafter"/>
</dbReference>
<comment type="caution">
    <text evidence="11">The sequence shown here is derived from an EMBL/GenBank/DDBJ whole genome shotgun (WGS) entry which is preliminary data.</text>
</comment>
<dbReference type="PANTHER" id="PTHR30521">
    <property type="entry name" value="DEFERROCHELATASE/PEROXIDASE"/>
    <property type="match status" value="1"/>
</dbReference>
<evidence type="ECO:0000256" key="6">
    <source>
        <dbReference type="ARBA" id="ARBA00023002"/>
    </source>
</evidence>
<dbReference type="NCBIfam" id="TIGR01413">
    <property type="entry name" value="Dyp_perox_fam"/>
    <property type="match status" value="1"/>
</dbReference>
<comment type="cofactor">
    <cofactor evidence="1">
        <name>heme b</name>
        <dbReference type="ChEBI" id="CHEBI:60344"/>
    </cofactor>
</comment>
<evidence type="ECO:0000256" key="3">
    <source>
        <dbReference type="ARBA" id="ARBA00022617"/>
    </source>
</evidence>
<feature type="compositionally biased region" description="Gly residues" evidence="9">
    <location>
        <begin position="22"/>
        <end position="38"/>
    </location>
</feature>
<feature type="domain" description="Dyp-type peroxidase C-terminal" evidence="10">
    <location>
        <begin position="269"/>
        <end position="441"/>
    </location>
</feature>
<evidence type="ECO:0000313" key="12">
    <source>
        <dbReference type="Proteomes" id="UP000230161"/>
    </source>
</evidence>
<sequence>MSDADAATGGDRSDGNADLGHGTSGGPAGGTSGDGMSGGTHDPAHPGASRRAILLGLLGAAGLGALGFAIGRATAGTGAPGTGMPAGPGSTPAPTLDPALRALVPAAGATQAGIARPDTPQSYGLLLVADLPVDPGLAGSPGTGSPGAPGALPWLAALGEQILALTGGEQSYGFLPAGPGDLTVTVGLGPRVVALVDPGAPGSEALPLFAGDETIDPQSSGGDLLLAVYGSDPGVLAPVVEQLLTAVPGATARWSQRLFRGPSEGTITRNPLGFHDGVIVPRGEEELAESVWLDGPFAGGSICVIRRLRLADDVFLALSEQEQNAVIGRQKTTGAPLSGGGQRDQVDLLAKSPDGEYVTPLHSHARAAHPSFTGSGLMLRRGYAFDEGTGADGVANAGLTFICFQNELRTFVATQHRLDETDALMSYVTPTASATFLILPGFTADRPLAFPA</sequence>
<evidence type="ECO:0000256" key="9">
    <source>
        <dbReference type="SAM" id="MobiDB-lite"/>
    </source>
</evidence>
<dbReference type="Pfam" id="PF20628">
    <property type="entry name" value="Dyp_perox_C"/>
    <property type="match status" value="1"/>
</dbReference>
<dbReference type="PANTHER" id="PTHR30521:SF4">
    <property type="entry name" value="DEFERROCHELATASE"/>
    <property type="match status" value="1"/>
</dbReference>
<evidence type="ECO:0000259" key="10">
    <source>
        <dbReference type="Pfam" id="PF20628"/>
    </source>
</evidence>
<gene>
    <name evidence="11" type="ORF">CLV54_0455</name>
</gene>
<dbReference type="GO" id="GO:0004601">
    <property type="term" value="F:peroxidase activity"/>
    <property type="evidence" value="ECO:0007669"/>
    <property type="project" value="UniProtKB-KW"/>
</dbReference>
<reference evidence="11 12" key="1">
    <citation type="submission" date="2017-11" db="EMBL/GenBank/DDBJ databases">
        <title>Genomic Encyclopedia of Archaeal and Bacterial Type Strains, Phase II (KMG-II): From Individual Species to Whole Genera.</title>
        <authorList>
            <person name="Goeker M."/>
        </authorList>
    </citation>
    <scope>NUCLEOTIDE SEQUENCE [LARGE SCALE GENOMIC DNA]</scope>
    <source>
        <strain evidence="11 12">DSM 25625</strain>
    </source>
</reference>
<keyword evidence="2 11" id="KW-0575">Peroxidase</keyword>
<dbReference type="InterPro" id="IPR011008">
    <property type="entry name" value="Dimeric_a/b-barrel"/>
</dbReference>
<evidence type="ECO:0000313" key="11">
    <source>
        <dbReference type="EMBL" id="PJJ65422.1"/>
    </source>
</evidence>
<evidence type="ECO:0000256" key="7">
    <source>
        <dbReference type="ARBA" id="ARBA00023004"/>
    </source>
</evidence>
<comment type="similarity">
    <text evidence="8">Belongs to the DyP-type peroxidase family.</text>
</comment>
<dbReference type="PROSITE" id="PS51404">
    <property type="entry name" value="DYP_PEROXIDASE"/>
    <property type="match status" value="1"/>
</dbReference>
<evidence type="ECO:0000256" key="2">
    <source>
        <dbReference type="ARBA" id="ARBA00022559"/>
    </source>
</evidence>
<keyword evidence="5" id="KW-0732">Signal</keyword>
<dbReference type="GO" id="GO:0046872">
    <property type="term" value="F:metal ion binding"/>
    <property type="evidence" value="ECO:0007669"/>
    <property type="project" value="UniProtKB-KW"/>
</dbReference>
<keyword evidence="6" id="KW-0560">Oxidoreductase</keyword>
<evidence type="ECO:0000256" key="4">
    <source>
        <dbReference type="ARBA" id="ARBA00022723"/>
    </source>
</evidence>
<dbReference type="InterPro" id="IPR048328">
    <property type="entry name" value="Dyp_perox_C"/>
</dbReference>
<protein>
    <submittedName>
        <fullName evidence="11">Dye decolorizing peroxidase</fullName>
    </submittedName>
</protein>
<dbReference type="SUPFAM" id="SSF54909">
    <property type="entry name" value="Dimeric alpha+beta barrel"/>
    <property type="match status" value="1"/>
</dbReference>
<keyword evidence="12" id="KW-1185">Reference proteome</keyword>
<dbReference type="PROSITE" id="PS51318">
    <property type="entry name" value="TAT"/>
    <property type="match status" value="1"/>
</dbReference>
<evidence type="ECO:0000256" key="8">
    <source>
        <dbReference type="ARBA" id="ARBA00025737"/>
    </source>
</evidence>
<accession>A0A2M9C4I5</accession>
<dbReference type="Proteomes" id="UP000230161">
    <property type="component" value="Unassembled WGS sequence"/>
</dbReference>